<keyword evidence="1" id="KW-0472">Membrane</keyword>
<organism evidence="2 3">
    <name type="scientific">Sinobaca qinghaiensis</name>
    <dbReference type="NCBI Taxonomy" id="342944"/>
    <lineage>
        <taxon>Bacteria</taxon>
        <taxon>Bacillati</taxon>
        <taxon>Bacillota</taxon>
        <taxon>Bacilli</taxon>
        <taxon>Bacillales</taxon>
        <taxon>Sporolactobacillaceae</taxon>
        <taxon>Sinobaca</taxon>
    </lineage>
</organism>
<dbReference type="Proteomes" id="UP000285120">
    <property type="component" value="Unassembled WGS sequence"/>
</dbReference>
<protein>
    <recommendedName>
        <fullName evidence="4">Holin</fullName>
    </recommendedName>
</protein>
<keyword evidence="1" id="KW-0812">Transmembrane</keyword>
<comment type="caution">
    <text evidence="2">The sequence shown here is derived from an EMBL/GenBank/DDBJ whole genome shotgun (WGS) entry which is preliminary data.</text>
</comment>
<name>A0A419V554_9BACL</name>
<evidence type="ECO:0000313" key="3">
    <source>
        <dbReference type="Proteomes" id="UP000285120"/>
    </source>
</evidence>
<feature type="transmembrane region" description="Helical" evidence="1">
    <location>
        <begin position="33"/>
        <end position="54"/>
    </location>
</feature>
<sequence>MPQKNIKKIVLYNVPLLVLALGAFFGLDNLTEIETALSALVSSIFAVLASFGIYSNNEQLSQNK</sequence>
<evidence type="ECO:0008006" key="4">
    <source>
        <dbReference type="Google" id="ProtNLM"/>
    </source>
</evidence>
<dbReference type="RefSeq" id="WP_120193110.1">
    <property type="nucleotide sequence ID" value="NZ_RAPK01000008.1"/>
</dbReference>
<dbReference type="AlphaFoldDB" id="A0A419V554"/>
<feature type="transmembrane region" description="Helical" evidence="1">
    <location>
        <begin position="9"/>
        <end position="27"/>
    </location>
</feature>
<keyword evidence="1" id="KW-1133">Transmembrane helix</keyword>
<proteinExistence type="predicted"/>
<reference evidence="2 3" key="1">
    <citation type="submission" date="2018-09" db="EMBL/GenBank/DDBJ databases">
        <title>Genomic Encyclopedia of Archaeal and Bacterial Type Strains, Phase II (KMG-II): from individual species to whole genera.</title>
        <authorList>
            <person name="Goeker M."/>
        </authorList>
    </citation>
    <scope>NUCLEOTIDE SEQUENCE [LARGE SCALE GENOMIC DNA]</scope>
    <source>
        <strain evidence="2 3">DSM 17008</strain>
    </source>
</reference>
<evidence type="ECO:0000313" key="2">
    <source>
        <dbReference type="EMBL" id="RKD73625.1"/>
    </source>
</evidence>
<keyword evidence="3" id="KW-1185">Reference proteome</keyword>
<accession>A0A419V554</accession>
<dbReference type="EMBL" id="RAPK01000008">
    <property type="protein sequence ID" value="RKD73625.1"/>
    <property type="molecule type" value="Genomic_DNA"/>
</dbReference>
<evidence type="ECO:0000256" key="1">
    <source>
        <dbReference type="SAM" id="Phobius"/>
    </source>
</evidence>
<gene>
    <name evidence="2" type="ORF">ATL39_1927</name>
</gene>